<feature type="region of interest" description="Disordered" evidence="1">
    <location>
        <begin position="51"/>
        <end position="94"/>
    </location>
</feature>
<comment type="caution">
    <text evidence="2">The sequence shown here is derived from an EMBL/GenBank/DDBJ whole genome shotgun (WGS) entry which is preliminary data.</text>
</comment>
<dbReference type="AlphaFoldDB" id="A0AAN8AC68"/>
<keyword evidence="3" id="KW-1185">Reference proteome</keyword>
<gene>
    <name evidence="2" type="ORF">PBY51_001263</name>
</gene>
<reference evidence="2 3" key="1">
    <citation type="journal article" date="2023" name="Genes (Basel)">
        <title>Chromosome-Level Genome Assembly and Circadian Gene Repertoire of the Patagonia Blennie Eleginops maclovinus-The Closest Ancestral Proxy of Antarctic Cryonotothenioids.</title>
        <authorList>
            <person name="Cheng C.C."/>
            <person name="Rivera-Colon A.G."/>
            <person name="Minhas B.F."/>
            <person name="Wilson L."/>
            <person name="Rayamajhi N."/>
            <person name="Vargas-Chacoff L."/>
            <person name="Catchen J.M."/>
        </authorList>
    </citation>
    <scope>NUCLEOTIDE SEQUENCE [LARGE SCALE GENOMIC DNA]</scope>
    <source>
        <strain evidence="2">JMC-PN-2008</strain>
    </source>
</reference>
<evidence type="ECO:0000313" key="3">
    <source>
        <dbReference type="Proteomes" id="UP001346869"/>
    </source>
</evidence>
<reference evidence="2 3" key="2">
    <citation type="journal article" date="2023" name="Mol. Biol. Evol.">
        <title>Genomics of Secondarily Temperate Adaptation in the Only Non-Antarctic Icefish.</title>
        <authorList>
            <person name="Rivera-Colon A.G."/>
            <person name="Rayamajhi N."/>
            <person name="Minhas B.F."/>
            <person name="Madrigal G."/>
            <person name="Bilyk K.T."/>
            <person name="Yoon V."/>
            <person name="Hune M."/>
            <person name="Gregory S."/>
            <person name="Cheng C.H.C."/>
            <person name="Catchen J.M."/>
        </authorList>
    </citation>
    <scope>NUCLEOTIDE SEQUENCE [LARGE SCALE GENOMIC DNA]</scope>
    <source>
        <strain evidence="2">JMC-PN-2008</strain>
    </source>
</reference>
<dbReference type="EMBL" id="JAUZQC010000022">
    <property type="protein sequence ID" value="KAK5850379.1"/>
    <property type="molecule type" value="Genomic_DNA"/>
</dbReference>
<evidence type="ECO:0000313" key="2">
    <source>
        <dbReference type="EMBL" id="KAK5850379.1"/>
    </source>
</evidence>
<dbReference type="Proteomes" id="UP001346869">
    <property type="component" value="Unassembled WGS sequence"/>
</dbReference>
<accession>A0AAN8AC68</accession>
<sequence length="94" mass="10618">MKLVESELVLSLQEKVRQSVCRRAVSKEELNLQFTWRGFERRWGNEVLVGGNQRHDEAARSSSSVGIKGTESPDPKGALAESRDSKSQIKYQNL</sequence>
<proteinExistence type="predicted"/>
<name>A0AAN8AC68_ELEMC</name>
<organism evidence="2 3">
    <name type="scientific">Eleginops maclovinus</name>
    <name type="common">Patagonian blennie</name>
    <name type="synonym">Eleginus maclovinus</name>
    <dbReference type="NCBI Taxonomy" id="56733"/>
    <lineage>
        <taxon>Eukaryota</taxon>
        <taxon>Metazoa</taxon>
        <taxon>Chordata</taxon>
        <taxon>Craniata</taxon>
        <taxon>Vertebrata</taxon>
        <taxon>Euteleostomi</taxon>
        <taxon>Actinopterygii</taxon>
        <taxon>Neopterygii</taxon>
        <taxon>Teleostei</taxon>
        <taxon>Neoteleostei</taxon>
        <taxon>Acanthomorphata</taxon>
        <taxon>Eupercaria</taxon>
        <taxon>Perciformes</taxon>
        <taxon>Notothenioidei</taxon>
        <taxon>Eleginopidae</taxon>
        <taxon>Eleginops</taxon>
    </lineage>
</organism>
<evidence type="ECO:0000256" key="1">
    <source>
        <dbReference type="SAM" id="MobiDB-lite"/>
    </source>
</evidence>
<protein>
    <submittedName>
        <fullName evidence="2">Uncharacterized protein</fullName>
    </submittedName>
</protein>